<name>A0A133UI99_9EURY</name>
<organism evidence="2 3">
    <name type="scientific">candidate division MSBL1 archaeon SCGC-AAA259E19</name>
    <dbReference type="NCBI Taxonomy" id="1698264"/>
    <lineage>
        <taxon>Archaea</taxon>
        <taxon>Methanobacteriati</taxon>
        <taxon>Methanobacteriota</taxon>
        <taxon>candidate division MSBL1</taxon>
    </lineage>
</organism>
<evidence type="ECO:0000313" key="3">
    <source>
        <dbReference type="Proteomes" id="UP000070284"/>
    </source>
</evidence>
<keyword evidence="3" id="KW-1185">Reference proteome</keyword>
<proteinExistence type="predicted"/>
<protein>
    <recommendedName>
        <fullName evidence="1">Thiopeptide-type bacteriocin biosynthesis domain-containing protein</fullName>
    </recommendedName>
</protein>
<accession>A0A133UI99</accession>
<sequence length="204" mass="23820">MTERFEVVFKTDGPEKDEKVIRDYIKPVVERLENQGLLEGFHFFRYGGEVKFRLYGERGEIEERERSRWKSLKKKGTIKDWELRDYSLETNKYGEKGAEIADTLFEVASKTSLTSLEKFRDKKPKPVDTFSEERGLPAGTWLLIHSFFNQQSYNAGEEINACIQAIQNRLGVIRKQQGVQRAIRVAENIRSHLKKISESMKQPE</sequence>
<gene>
    <name evidence="2" type="ORF">AKJ65_05785</name>
</gene>
<dbReference type="AlphaFoldDB" id="A0A133UI99"/>
<reference evidence="2 3" key="1">
    <citation type="journal article" date="2016" name="Sci. Rep.">
        <title>Metabolic traits of an uncultured archaeal lineage -MSBL1- from brine pools of the Red Sea.</title>
        <authorList>
            <person name="Mwirichia R."/>
            <person name="Alam I."/>
            <person name="Rashid M."/>
            <person name="Vinu M."/>
            <person name="Ba-Alawi W."/>
            <person name="Anthony Kamau A."/>
            <person name="Kamanda Ngugi D."/>
            <person name="Goker M."/>
            <person name="Klenk H.P."/>
            <person name="Bajic V."/>
            <person name="Stingl U."/>
        </authorList>
    </citation>
    <scope>NUCLEOTIDE SEQUENCE [LARGE SCALE GENOMIC DNA]</scope>
    <source>
        <strain evidence="2">SCGC-AAA259E19</strain>
    </source>
</reference>
<evidence type="ECO:0000259" key="1">
    <source>
        <dbReference type="Pfam" id="PF14028"/>
    </source>
</evidence>
<dbReference type="EMBL" id="LHXO01000094">
    <property type="protein sequence ID" value="KXA93934.1"/>
    <property type="molecule type" value="Genomic_DNA"/>
</dbReference>
<comment type="caution">
    <text evidence="2">The sequence shown here is derived from an EMBL/GenBank/DDBJ whole genome shotgun (WGS) entry which is preliminary data.</text>
</comment>
<feature type="domain" description="Thiopeptide-type bacteriocin biosynthesis" evidence="1">
    <location>
        <begin position="14"/>
        <end position="171"/>
    </location>
</feature>
<dbReference type="Proteomes" id="UP000070284">
    <property type="component" value="Unassembled WGS sequence"/>
</dbReference>
<evidence type="ECO:0000313" key="2">
    <source>
        <dbReference type="EMBL" id="KXA93934.1"/>
    </source>
</evidence>
<dbReference type="Pfam" id="PF14028">
    <property type="entry name" value="Lant_dehydr_C"/>
    <property type="match status" value="1"/>
</dbReference>
<dbReference type="InterPro" id="IPR023809">
    <property type="entry name" value="Thiopep_bacteriocin_synth_dom"/>
</dbReference>
<dbReference type="NCBIfam" id="TIGR03891">
    <property type="entry name" value="thiopep_ocin"/>
    <property type="match status" value="1"/>
</dbReference>